<organism evidence="1 2">
    <name type="scientific">Bifidobacterium cuniculi</name>
    <dbReference type="NCBI Taxonomy" id="1688"/>
    <lineage>
        <taxon>Bacteria</taxon>
        <taxon>Bacillati</taxon>
        <taxon>Actinomycetota</taxon>
        <taxon>Actinomycetes</taxon>
        <taxon>Bifidobacteriales</taxon>
        <taxon>Bifidobacteriaceae</taxon>
        <taxon>Bifidobacterium</taxon>
    </lineage>
</organism>
<evidence type="ECO:0000313" key="2">
    <source>
        <dbReference type="Proteomes" id="UP000029067"/>
    </source>
</evidence>
<name>A0A087B4W5_9BIFI</name>
<dbReference type="RefSeq" id="WP_033515385.1">
    <property type="nucleotide sequence ID" value="NZ_JGYV01000001.1"/>
</dbReference>
<proteinExistence type="predicted"/>
<dbReference type="Proteomes" id="UP000029067">
    <property type="component" value="Unassembled WGS sequence"/>
</dbReference>
<evidence type="ECO:0000313" key="1">
    <source>
        <dbReference type="EMBL" id="KFI66065.1"/>
    </source>
</evidence>
<dbReference type="AlphaFoldDB" id="A0A087B4W5"/>
<keyword evidence="2" id="KW-1185">Reference proteome</keyword>
<protein>
    <submittedName>
        <fullName evidence="1">Uncharacterized protein</fullName>
    </submittedName>
</protein>
<comment type="caution">
    <text evidence="1">The sequence shown here is derived from an EMBL/GenBank/DDBJ whole genome shotgun (WGS) entry which is preliminary data.</text>
</comment>
<sequence>MVTPDPRVAAQASRLASQRRAQLLIELKQLADTGHGDQCIPVLVDRAAHDPAVCALHVWLVDQAVFGAGRALACRHIQTAARWTGCVLKHSPARTTVGWLLDDRTHGARLLAWLAAIATGSGWKPEPPDPYHG</sequence>
<gene>
    <name evidence="1" type="ORF">BCUN_0567</name>
</gene>
<dbReference type="OrthoDB" id="3240295at2"/>
<dbReference type="EMBL" id="JGYV01000001">
    <property type="protein sequence ID" value="KFI66065.1"/>
    <property type="molecule type" value="Genomic_DNA"/>
</dbReference>
<accession>A0A087B4W5</accession>
<reference evidence="1 2" key="1">
    <citation type="submission" date="2014-03" db="EMBL/GenBank/DDBJ databases">
        <title>Genomics of Bifidobacteria.</title>
        <authorList>
            <person name="Ventura M."/>
            <person name="Milani C."/>
            <person name="Lugli G.A."/>
        </authorList>
    </citation>
    <scope>NUCLEOTIDE SEQUENCE [LARGE SCALE GENOMIC DNA]</scope>
    <source>
        <strain evidence="1 2">LMG 10738</strain>
    </source>
</reference>